<evidence type="ECO:0000313" key="3">
    <source>
        <dbReference type="EMBL" id="KKU12826.1"/>
    </source>
</evidence>
<dbReference type="GO" id="GO:0005829">
    <property type="term" value="C:cytosol"/>
    <property type="evidence" value="ECO:0007669"/>
    <property type="project" value="TreeGrafter"/>
</dbReference>
<gene>
    <name evidence="3" type="ORF">UX18_C0009G0001</name>
</gene>
<reference evidence="3 4" key="1">
    <citation type="journal article" date="2015" name="Nature">
        <title>rRNA introns, odd ribosomes, and small enigmatic genomes across a large radiation of phyla.</title>
        <authorList>
            <person name="Brown C.T."/>
            <person name="Hug L.A."/>
            <person name="Thomas B.C."/>
            <person name="Sharon I."/>
            <person name="Castelle C.J."/>
            <person name="Singh A."/>
            <person name="Wilkins M.J."/>
            <person name="Williams K.H."/>
            <person name="Banfield J.F."/>
        </authorList>
    </citation>
    <scope>NUCLEOTIDE SEQUENCE [LARGE SCALE GENOMIC DNA]</scope>
</reference>
<dbReference type="AlphaFoldDB" id="A0A837IKM4"/>
<evidence type="ECO:0000259" key="1">
    <source>
        <dbReference type="Pfam" id="PF01968"/>
    </source>
</evidence>
<feature type="domain" description="Hydantoinase A/oxoprolinase" evidence="1">
    <location>
        <begin position="41"/>
        <end position="327"/>
    </location>
</feature>
<dbReference type="InterPro" id="IPR049517">
    <property type="entry name" value="ACX-like_C"/>
</dbReference>
<evidence type="ECO:0000259" key="2">
    <source>
        <dbReference type="Pfam" id="PF19278"/>
    </source>
</evidence>
<feature type="domain" description="Acetophenone carboxylase-like C-terminal" evidence="2">
    <location>
        <begin position="341"/>
        <end position="487"/>
    </location>
</feature>
<name>A0A837IKM4_9BACT</name>
<protein>
    <submittedName>
        <fullName evidence="3">5-oxoprolinase (ATP-hydrolyzing)</fullName>
    </submittedName>
</protein>
<organism evidence="3 4">
    <name type="scientific">Candidatus Azambacteria bacterium GW2011_GWC2_45_7b</name>
    <dbReference type="NCBI Taxonomy" id="1618621"/>
    <lineage>
        <taxon>Bacteria</taxon>
        <taxon>Candidatus Azamiibacteriota</taxon>
    </lineage>
</organism>
<dbReference type="PANTHER" id="PTHR11365:SF23">
    <property type="entry name" value="HYPOTHETICAL 5-OXOPROLINASE (EUROFUNG)-RELATED"/>
    <property type="match status" value="1"/>
</dbReference>
<feature type="non-terminal residue" evidence="3">
    <location>
        <position position="1"/>
    </location>
</feature>
<dbReference type="InterPro" id="IPR045079">
    <property type="entry name" value="Oxoprolinase-like"/>
</dbReference>
<dbReference type="Pfam" id="PF19278">
    <property type="entry name" value="Hydant_A_C"/>
    <property type="match status" value="1"/>
</dbReference>
<dbReference type="GO" id="GO:0017168">
    <property type="term" value="F:5-oxoprolinase (ATP-hydrolyzing) activity"/>
    <property type="evidence" value="ECO:0007669"/>
    <property type="project" value="TreeGrafter"/>
</dbReference>
<proteinExistence type="predicted"/>
<dbReference type="GO" id="GO:0006749">
    <property type="term" value="P:glutathione metabolic process"/>
    <property type="evidence" value="ECO:0007669"/>
    <property type="project" value="TreeGrafter"/>
</dbReference>
<comment type="caution">
    <text evidence="3">The sequence shown here is derived from an EMBL/GenBank/DDBJ whole genome shotgun (WGS) entry which is preliminary data.</text>
</comment>
<dbReference type="InterPro" id="IPR002821">
    <property type="entry name" value="Hydantoinase_A"/>
</dbReference>
<dbReference type="Pfam" id="PF01968">
    <property type="entry name" value="Hydantoinase_A"/>
    <property type="match status" value="1"/>
</dbReference>
<dbReference type="PANTHER" id="PTHR11365">
    <property type="entry name" value="5-OXOPROLINASE RELATED"/>
    <property type="match status" value="1"/>
</dbReference>
<dbReference type="Proteomes" id="UP000034909">
    <property type="component" value="Unassembled WGS sequence"/>
</dbReference>
<dbReference type="EMBL" id="LCLF01000009">
    <property type="protein sequence ID" value="KKU12826.1"/>
    <property type="molecule type" value="Genomic_DNA"/>
</dbReference>
<accession>A0A837IKM4</accession>
<evidence type="ECO:0000313" key="4">
    <source>
        <dbReference type="Proteomes" id="UP000034909"/>
    </source>
</evidence>
<sequence>LNPMHEKRAEEIVKEVMGKKGLDIPLYLSGILAPIMREVSRLNAVILQAYGAEPARKHLYSIEKKLQDHNYRNPLQIVLADGGIANIRYPAMYKGCFSGPIGGLLGAKYLSQIMDMPNIVCSDMGGTSFDVGLVMGGESHIIREVELGRTFLNIPTMVMDSIGAGCGMYVTIDPESKRVTIGPGSTGSDPGPVSYNMGNDIPTVMDCVLILGFLNPDNYLGGKVKLDKELALKAIQEKCASAIGVDPYHFSEGVIDLINDRMREHIKTVLSVRGYSPMDYYLIGYGGAGPLFLAGYSHGLPFKGVFTVPWAAAFSSFGTTVIDYIHRYQKSTIIQIPPALDEKAKVQIGSVINGIWGELEKKALQEMKEEGFREEQITYNQVAYLRFMGQLEDLEVISPVRRIQSGDDLDKLLQSFENLYTKVYTHGAKHSEAGYQILELGLISSVPKPKPVLKKYPLAGKKPPEGAEKGYRDVYVKGYWKKAKLYDDIHREIRRDLPAIFLFSPYFMYATPPDLKGIDIKSVNTGSDRFSEIHKWYFKKDYIWKIFLN</sequence>